<feature type="compositionally biased region" description="Polar residues" evidence="1">
    <location>
        <begin position="30"/>
        <end position="43"/>
    </location>
</feature>
<keyword evidence="3" id="KW-1185">Reference proteome</keyword>
<dbReference type="GO" id="GO:0030686">
    <property type="term" value="C:90S preribosome"/>
    <property type="evidence" value="ECO:0007669"/>
    <property type="project" value="TreeGrafter"/>
</dbReference>
<dbReference type="GeneID" id="76150918"/>
<dbReference type="Proteomes" id="UP001204833">
    <property type="component" value="Unassembled WGS sequence"/>
</dbReference>
<dbReference type="Pfam" id="PF14617">
    <property type="entry name" value="CMS1"/>
    <property type="match status" value="2"/>
</dbReference>
<gene>
    <name evidence="2" type="ORF">KGF57_002859</name>
</gene>
<dbReference type="EMBL" id="JAIHNG010000119">
    <property type="protein sequence ID" value="KAI5958051.1"/>
    <property type="molecule type" value="Genomic_DNA"/>
</dbReference>
<feature type="compositionally biased region" description="Basic residues" evidence="1">
    <location>
        <begin position="158"/>
        <end position="170"/>
    </location>
</feature>
<reference evidence="2 3" key="1">
    <citation type="journal article" date="2022" name="DNA Res.">
        <title>Genome analysis of five recently described species of the CUG-Ser clade uncovers Candida theae as a new hybrid lineage with pathogenic potential in the Candida parapsilosis species complex.</title>
        <authorList>
            <person name="Mixao V."/>
            <person name="Del Olmo V."/>
            <person name="Hegedusova E."/>
            <person name="Saus E."/>
            <person name="Pryszcz L."/>
            <person name="Cillingova A."/>
            <person name="Nosek J."/>
            <person name="Gabaldon T."/>
        </authorList>
    </citation>
    <scope>NUCLEOTIDE SEQUENCE [LARGE SCALE GENOMIC DNA]</scope>
    <source>
        <strain evidence="2 3">CBS 12239</strain>
    </source>
</reference>
<dbReference type="PANTHER" id="PTHR24030:SF0">
    <property type="entry name" value="PROTEIN CMSS1"/>
    <property type="match status" value="1"/>
</dbReference>
<dbReference type="GO" id="GO:0005634">
    <property type="term" value="C:nucleus"/>
    <property type="evidence" value="ECO:0007669"/>
    <property type="project" value="TreeGrafter"/>
</dbReference>
<evidence type="ECO:0000313" key="2">
    <source>
        <dbReference type="EMBL" id="KAI5958051.1"/>
    </source>
</evidence>
<comment type="caution">
    <text evidence="2">The sequence shown here is derived from an EMBL/GenBank/DDBJ whole genome shotgun (WGS) entry which is preliminary data.</text>
</comment>
<feature type="region of interest" description="Disordered" evidence="1">
    <location>
        <begin position="1"/>
        <end position="81"/>
    </location>
</feature>
<feature type="compositionally biased region" description="Basic and acidic residues" evidence="1">
    <location>
        <begin position="171"/>
        <end position="185"/>
    </location>
</feature>
<evidence type="ECO:0000313" key="3">
    <source>
        <dbReference type="Proteomes" id="UP001204833"/>
    </source>
</evidence>
<dbReference type="InterPro" id="IPR032704">
    <property type="entry name" value="Cms1"/>
</dbReference>
<feature type="region of interest" description="Disordered" evidence="1">
    <location>
        <begin position="146"/>
        <end position="185"/>
    </location>
</feature>
<organism evidence="2 3">
    <name type="scientific">Candida theae</name>
    <dbReference type="NCBI Taxonomy" id="1198502"/>
    <lineage>
        <taxon>Eukaryota</taxon>
        <taxon>Fungi</taxon>
        <taxon>Dikarya</taxon>
        <taxon>Ascomycota</taxon>
        <taxon>Saccharomycotina</taxon>
        <taxon>Pichiomycetes</taxon>
        <taxon>Debaryomycetaceae</taxon>
        <taxon>Candida/Lodderomyces clade</taxon>
        <taxon>Candida</taxon>
    </lineage>
</organism>
<dbReference type="AlphaFoldDB" id="A0AAD5FYM4"/>
<proteinExistence type="predicted"/>
<dbReference type="PANTHER" id="PTHR24030">
    <property type="entry name" value="PROTEIN CMSS1"/>
    <property type="match status" value="1"/>
</dbReference>
<name>A0AAD5FYM4_9ASCO</name>
<accession>A0AAD5FYM4</accession>
<protein>
    <recommendedName>
        <fullName evidence="4">Protein CMS1</fullName>
    </recommendedName>
</protein>
<feature type="compositionally biased region" description="Basic residues" evidence="1">
    <location>
        <begin position="55"/>
        <end position="70"/>
    </location>
</feature>
<evidence type="ECO:0008006" key="4">
    <source>
        <dbReference type="Google" id="ProtNLM"/>
    </source>
</evidence>
<dbReference type="RefSeq" id="XP_051608686.1">
    <property type="nucleotide sequence ID" value="XM_051752217.1"/>
</dbReference>
<sequence length="304" mass="34785">MVDGTRAEGDDLDDGLEYDVQYSDAEGDLVTSQPSTTENVSQDEPTKADDESNPHKRKRQSSNLKEKKKMKMELDTQQKKNISFEESPEVIAEFINSKISRKHTKLSALELSELYFTKSDIRSTSEFTKPRTLDNLSEYINQRFKNMLPGKQQDKPNKNKNKSKNKNKNKKGGEARKDTDGEVHKSEESRKFIAIVSMSAIRACDVHRATKDLNGSSLKLINKNKLDVDLKLVKSTRSRVLCCTPGRLQKVLNSSESQLQKDEVKIILVDNSYLDQKKQNIWDIKETFEVLKDLTKQGSKIYLY</sequence>
<evidence type="ECO:0000256" key="1">
    <source>
        <dbReference type="SAM" id="MobiDB-lite"/>
    </source>
</evidence>
<feature type="compositionally biased region" description="Basic and acidic residues" evidence="1">
    <location>
        <begin position="44"/>
        <end position="54"/>
    </location>
</feature>